<dbReference type="InterPro" id="IPR006311">
    <property type="entry name" value="TAT_signal"/>
</dbReference>
<evidence type="ECO:0000313" key="2">
    <source>
        <dbReference type="Proteomes" id="UP000183894"/>
    </source>
</evidence>
<dbReference type="InterPro" id="IPR008719">
    <property type="entry name" value="N2O_reductase_NosL"/>
</dbReference>
<accession>A0A1H7PMY4</accession>
<dbReference type="PROSITE" id="PS51318">
    <property type="entry name" value="TAT"/>
    <property type="match status" value="1"/>
</dbReference>
<dbReference type="Gene3D" id="3.30.70.2050">
    <property type="match status" value="1"/>
</dbReference>
<sequence>MCNHRGPSISRRSVLTTAGAVGVAATAGCLGGGGDSSDAPEPIALTGGKQCDRCGMVIEQHPGPVGQVFYRDNAPEDHDNPAWFCSAWETFSYNFARQDEGWTRAVGYLTDYSSVDYDLYDDEGATFITAHLDPEAFGRMDELFYVAGADINGAMGNDLVPFSQESDADAFADEHGGDVYEESDISPDLIARL</sequence>
<dbReference type="AlphaFoldDB" id="A0A1H7PMY4"/>
<gene>
    <name evidence="1" type="ORF">SAMN04488691_104134</name>
</gene>
<dbReference type="PANTHER" id="PTHR41247">
    <property type="entry name" value="HTH-TYPE TRANSCRIPTIONAL REPRESSOR YCNK"/>
    <property type="match status" value="1"/>
</dbReference>
<dbReference type="PROSITE" id="PS51257">
    <property type="entry name" value="PROKAR_LIPOPROTEIN"/>
    <property type="match status" value="1"/>
</dbReference>
<dbReference type="Pfam" id="PF05573">
    <property type="entry name" value="NosL"/>
    <property type="match status" value="1"/>
</dbReference>
<dbReference type="SUPFAM" id="SSF160387">
    <property type="entry name" value="NosL/MerB-like"/>
    <property type="match status" value="1"/>
</dbReference>
<protein>
    <submittedName>
        <fullName evidence="1">Nitrous oxide reductase accessory protein NosL</fullName>
    </submittedName>
</protein>
<evidence type="ECO:0000313" key="1">
    <source>
        <dbReference type="EMBL" id="SEL36828.1"/>
    </source>
</evidence>
<proteinExistence type="predicted"/>
<dbReference type="EMBL" id="FOAD01000004">
    <property type="protein sequence ID" value="SEL36828.1"/>
    <property type="molecule type" value="Genomic_DNA"/>
</dbReference>
<name>A0A1H7PMY4_HALLR</name>
<reference evidence="1 2" key="1">
    <citation type="submission" date="2016-10" db="EMBL/GenBank/DDBJ databases">
        <authorList>
            <person name="de Groot N.N."/>
        </authorList>
    </citation>
    <scope>NUCLEOTIDE SEQUENCE [LARGE SCALE GENOMIC DNA]</scope>
    <source>
        <strain evidence="1 2">CDM_5</strain>
    </source>
</reference>
<dbReference type="Proteomes" id="UP000183894">
    <property type="component" value="Unassembled WGS sequence"/>
</dbReference>
<dbReference type="PANTHER" id="PTHR41247:SF1">
    <property type="entry name" value="HTH-TYPE TRANSCRIPTIONAL REPRESSOR YCNK"/>
    <property type="match status" value="1"/>
</dbReference>
<dbReference type="OrthoDB" id="162738at2157"/>
<dbReference type="RefSeq" id="WP_074793748.1">
    <property type="nucleotide sequence ID" value="NZ_FOAD01000004.1"/>
</dbReference>
<organism evidence="1 2">
    <name type="scientific">Haloferax larsenii</name>
    <dbReference type="NCBI Taxonomy" id="302484"/>
    <lineage>
        <taxon>Archaea</taxon>
        <taxon>Methanobacteriati</taxon>
        <taxon>Methanobacteriota</taxon>
        <taxon>Stenosarchaea group</taxon>
        <taxon>Halobacteria</taxon>
        <taxon>Halobacteriales</taxon>
        <taxon>Haloferacaceae</taxon>
        <taxon>Haloferax</taxon>
    </lineage>
</organism>